<dbReference type="CDD" id="cd02440">
    <property type="entry name" value="AdoMet_MTases"/>
    <property type="match status" value="1"/>
</dbReference>
<evidence type="ECO:0000259" key="12">
    <source>
        <dbReference type="Pfam" id="PF20922"/>
    </source>
</evidence>
<feature type="short sequence motif" description="Cx2C motif 1" evidence="10">
    <location>
        <begin position="234"/>
        <end position="237"/>
    </location>
</feature>
<protein>
    <recommendedName>
        <fullName evidence="10">Anamorsin homolog</fullName>
    </recommendedName>
    <alternativeName>
        <fullName evidence="10">Fe-S cluster assembly protein DRE2 homolog</fullName>
    </alternativeName>
</protein>
<dbReference type="Proteomes" id="UP000077755">
    <property type="component" value="Chromosome 9"/>
</dbReference>
<dbReference type="GO" id="GO:0005758">
    <property type="term" value="C:mitochondrial intermembrane space"/>
    <property type="evidence" value="ECO:0007669"/>
    <property type="project" value="UniProtKB-SubCell"/>
</dbReference>
<dbReference type="SUPFAM" id="SSF53335">
    <property type="entry name" value="S-adenosyl-L-methionine-dependent methyltransferases"/>
    <property type="match status" value="1"/>
</dbReference>
<feature type="binding site" evidence="10">
    <location>
        <position position="206"/>
    </location>
    <ligand>
        <name>[2Fe-2S] cluster</name>
        <dbReference type="ChEBI" id="CHEBI:190135"/>
    </ligand>
</feature>
<keyword evidence="14" id="KW-1185">Reference proteome</keyword>
<comment type="function">
    <text evidence="10">Component of the cytosolic iron-sulfur (Fe-S) protein assembly (CIA) machinery. Required for the maturation of extramitochondrial Fe-S proteins. Part of an electron transfer chain functioning in an early step of cytosolic Fe-S biogenesis, facilitating the de novo assembly of a [4Fe-4S] cluster on the cytosolic Fe-S scaffold complex. Electrons are transferred from NADPH via a FAD- and FMN-containing diflavin oxidoreductase. Together with the diflavin oxidoreductase, also required for the assembly of the diferric tyrosyl radical cofactor of ribonucleotide reductase (RNR), probably by providing electrons for reduction during radical cofactor maturation in the catalytic small subunit.</text>
</comment>
<comment type="domain">
    <text evidence="10">The twin Cx2C motifs are involved in the recognition by the mitochondrial MIA40-ERV1 disulfide relay system. The formation of 2 disulfide bonds in the Cx2C motifs through dithiol/disulfide exchange reactions effectively traps the protein in the mitochondrial intermembrane space.</text>
</comment>
<name>A0AAF0XZU3_DAUCS</name>
<evidence type="ECO:0000256" key="6">
    <source>
        <dbReference type="ARBA" id="ARBA00022723"/>
    </source>
</evidence>
<dbReference type="HAMAP" id="MF_03115">
    <property type="entry name" value="Anamorsin"/>
    <property type="match status" value="1"/>
</dbReference>
<evidence type="ECO:0000256" key="3">
    <source>
        <dbReference type="ARBA" id="ARBA00022485"/>
    </source>
</evidence>
<reference evidence="13" key="1">
    <citation type="journal article" date="2016" name="Nat. Genet.">
        <title>A high-quality carrot genome assembly provides new insights into carotenoid accumulation and asterid genome evolution.</title>
        <authorList>
            <person name="Iorizzo M."/>
            <person name="Ellison S."/>
            <person name="Senalik D."/>
            <person name="Zeng P."/>
            <person name="Satapoomin P."/>
            <person name="Huang J."/>
            <person name="Bowman M."/>
            <person name="Iovene M."/>
            <person name="Sanseverino W."/>
            <person name="Cavagnaro P."/>
            <person name="Yildiz M."/>
            <person name="Macko-Podgorni A."/>
            <person name="Moranska E."/>
            <person name="Grzebelus E."/>
            <person name="Grzebelus D."/>
            <person name="Ashrafi H."/>
            <person name="Zheng Z."/>
            <person name="Cheng S."/>
            <person name="Spooner D."/>
            <person name="Van Deynze A."/>
            <person name="Simon P."/>
        </authorList>
    </citation>
    <scope>NUCLEOTIDE SEQUENCE</scope>
    <source>
        <tissue evidence="13">Leaf</tissue>
    </source>
</reference>
<keyword evidence="9 10" id="KW-0496">Mitochondrion</keyword>
<evidence type="ECO:0000256" key="2">
    <source>
        <dbReference type="ARBA" id="ARBA00008169"/>
    </source>
</evidence>
<evidence type="ECO:0000256" key="7">
    <source>
        <dbReference type="ARBA" id="ARBA00023004"/>
    </source>
</evidence>
<evidence type="ECO:0000256" key="9">
    <source>
        <dbReference type="ARBA" id="ARBA00023128"/>
    </source>
</evidence>
<organism evidence="13 14">
    <name type="scientific">Daucus carota subsp. sativus</name>
    <name type="common">Carrot</name>
    <dbReference type="NCBI Taxonomy" id="79200"/>
    <lineage>
        <taxon>Eukaryota</taxon>
        <taxon>Viridiplantae</taxon>
        <taxon>Streptophyta</taxon>
        <taxon>Embryophyta</taxon>
        <taxon>Tracheophyta</taxon>
        <taxon>Spermatophyta</taxon>
        <taxon>Magnoliopsida</taxon>
        <taxon>eudicotyledons</taxon>
        <taxon>Gunneridae</taxon>
        <taxon>Pentapetalae</taxon>
        <taxon>asterids</taxon>
        <taxon>campanulids</taxon>
        <taxon>Apiales</taxon>
        <taxon>Apiaceae</taxon>
        <taxon>Apioideae</taxon>
        <taxon>Scandiceae</taxon>
        <taxon>Daucinae</taxon>
        <taxon>Daucus</taxon>
        <taxon>Daucus sect. Daucus</taxon>
    </lineage>
</organism>
<feature type="binding site" evidence="10">
    <location>
        <position position="203"/>
    </location>
    <ligand>
        <name>[2Fe-2S] cluster</name>
        <dbReference type="ChEBI" id="CHEBI:190135"/>
    </ligand>
</feature>
<keyword evidence="8 10" id="KW-0411">Iron-sulfur</keyword>
<comment type="subunit">
    <text evidence="10">Monomer.</text>
</comment>
<evidence type="ECO:0000259" key="11">
    <source>
        <dbReference type="Pfam" id="PF05093"/>
    </source>
</evidence>
<dbReference type="PANTHER" id="PTHR13273:SF14">
    <property type="entry name" value="ANAMORSIN"/>
    <property type="match status" value="1"/>
</dbReference>
<evidence type="ECO:0000313" key="13">
    <source>
        <dbReference type="EMBL" id="WOH15774.1"/>
    </source>
</evidence>
<evidence type="ECO:0000256" key="4">
    <source>
        <dbReference type="ARBA" id="ARBA00022490"/>
    </source>
</evidence>
<feature type="binding site" evidence="10">
    <location>
        <position position="237"/>
    </location>
    <ligand>
        <name>[4Fe-4S] cluster</name>
        <dbReference type="ChEBI" id="CHEBI:49883"/>
    </ligand>
</feature>
<accession>A0AAF0XZU3</accession>
<sequence length="273" mass="29380">MGTTMIQDNVLAITDHVILPISVVLNAIKEIKTEGIEQTDPLVITQASLIGSLPVDPSSVDIVVCICHSLDFLDKKLLDEFSRVLRPGGQILFQTSQSTLDQTTSSLQGKLLVAGYVDVQIGTMTLTVPSEVSQPITVKAKRPSWKVGSSFSIKKAMKNLPKLQIDDDMDLIDEDSLLSEDDLKKPQIPPVGDCEVSNTRKACKNCSCGRAEAEQKVQKIGPTMDQLENPQSACGSCGLGDAFRCGSCPYKGLPPFKLGEKVSLSGNFLAADI</sequence>
<evidence type="ECO:0000313" key="14">
    <source>
        <dbReference type="Proteomes" id="UP000077755"/>
    </source>
</evidence>
<dbReference type="InterPro" id="IPR046408">
    <property type="entry name" value="CIAPIN1"/>
</dbReference>
<keyword evidence="5 10" id="KW-0001">2Fe-2S</keyword>
<feature type="binding site" evidence="10">
    <location>
        <position position="208"/>
    </location>
    <ligand>
        <name>[2Fe-2S] cluster</name>
        <dbReference type="ChEBI" id="CHEBI:190135"/>
    </ligand>
</feature>
<dbReference type="PANTHER" id="PTHR13273">
    <property type="entry name" value="ANAMORSIN"/>
    <property type="match status" value="1"/>
</dbReference>
<dbReference type="GO" id="GO:0046872">
    <property type="term" value="F:metal ion binding"/>
    <property type="evidence" value="ECO:0007669"/>
    <property type="project" value="UniProtKB-KW"/>
</dbReference>
<feature type="region of interest" description="Fe-S binding site B" evidence="10">
    <location>
        <begin position="234"/>
        <end position="248"/>
    </location>
</feature>
<reference evidence="13" key="2">
    <citation type="submission" date="2022-03" db="EMBL/GenBank/DDBJ databases">
        <title>Draft title - Genomic analysis of global carrot germplasm unveils the trajectory of domestication and the origin of high carotenoid orange carrot.</title>
        <authorList>
            <person name="Iorizzo M."/>
            <person name="Ellison S."/>
            <person name="Senalik D."/>
            <person name="Macko-Podgorni A."/>
            <person name="Grzebelus D."/>
            <person name="Bostan H."/>
            <person name="Rolling W."/>
            <person name="Curaba J."/>
            <person name="Simon P."/>
        </authorList>
    </citation>
    <scope>NUCLEOTIDE SEQUENCE</scope>
    <source>
        <tissue evidence="13">Leaf</tissue>
    </source>
</reference>
<keyword evidence="7 10" id="KW-0408">Iron</keyword>
<comment type="domain">
    <text evidence="10">The C-terminal domain binds 2 Fe-S clusters but is otherwise mostly in an intrinsically disordered conformation.</text>
</comment>
<comment type="domain">
    <text evidence="10">The N-terminal domain has structural similarity with S-adenosyl-L-methionine-dependent methyltransferases, but does not bind S-adenosyl-L-methionine. It is required for correct assembly of the 2 Fe-S clusters.</text>
</comment>
<feature type="domain" description="Anamorsin C-terminal" evidence="11">
    <location>
        <begin position="227"/>
        <end position="264"/>
    </location>
</feature>
<feature type="binding site" evidence="10">
    <location>
        <position position="245"/>
    </location>
    <ligand>
        <name>[4Fe-4S] cluster</name>
        <dbReference type="ChEBI" id="CHEBI:49883"/>
    </ligand>
</feature>
<dbReference type="GO" id="GO:0051537">
    <property type="term" value="F:2 iron, 2 sulfur cluster binding"/>
    <property type="evidence" value="ECO:0007669"/>
    <property type="project" value="UniProtKB-UniRule"/>
</dbReference>
<keyword evidence="4 10" id="KW-0963">Cytoplasm</keyword>
<feature type="domain" description="Anamorsin N-terminal" evidence="12">
    <location>
        <begin position="44"/>
        <end position="150"/>
    </location>
</feature>
<evidence type="ECO:0000256" key="1">
    <source>
        <dbReference type="ARBA" id="ARBA00001966"/>
    </source>
</evidence>
<comment type="subcellular location">
    <subcellularLocation>
        <location evidence="10">Cytoplasm</location>
    </subcellularLocation>
    <subcellularLocation>
        <location evidence="10">Mitochondrion intermembrane space</location>
    </subcellularLocation>
</comment>
<dbReference type="AlphaFoldDB" id="A0AAF0XZU3"/>
<proteinExistence type="inferred from homology"/>
<dbReference type="GO" id="GO:0051539">
    <property type="term" value="F:4 iron, 4 sulfur cluster binding"/>
    <property type="evidence" value="ECO:0007669"/>
    <property type="project" value="UniProtKB-KW"/>
</dbReference>
<dbReference type="Pfam" id="PF20922">
    <property type="entry name" value="Anamorsin_N"/>
    <property type="match status" value="1"/>
</dbReference>
<dbReference type="InterPro" id="IPR049011">
    <property type="entry name" value="Anamorsin_N_metazoan"/>
</dbReference>
<gene>
    <name evidence="13" type="ORF">DCAR_0935320</name>
</gene>
<keyword evidence="6 10" id="KW-0479">Metal-binding</keyword>
<evidence type="ECO:0000256" key="8">
    <source>
        <dbReference type="ARBA" id="ARBA00023014"/>
    </source>
</evidence>
<evidence type="ECO:0000256" key="5">
    <source>
        <dbReference type="ARBA" id="ARBA00022714"/>
    </source>
</evidence>
<evidence type="ECO:0000256" key="10">
    <source>
        <dbReference type="HAMAP-Rule" id="MF_03115"/>
    </source>
</evidence>
<dbReference type="Gene3D" id="3.40.50.150">
    <property type="entry name" value="Vaccinia Virus protein VP39"/>
    <property type="match status" value="1"/>
</dbReference>
<dbReference type="InterPro" id="IPR029063">
    <property type="entry name" value="SAM-dependent_MTases_sf"/>
</dbReference>
<feature type="short sequence motif" description="Cx2C motif 2" evidence="10">
    <location>
        <begin position="245"/>
        <end position="248"/>
    </location>
</feature>
<feature type="binding site" evidence="10">
    <location>
        <position position="248"/>
    </location>
    <ligand>
        <name>[4Fe-4S] cluster</name>
        <dbReference type="ChEBI" id="CHEBI:49883"/>
    </ligand>
</feature>
<comment type="cofactor">
    <cofactor evidence="10">
        <name>[2Fe-2S] cluster</name>
        <dbReference type="ChEBI" id="CHEBI:190135"/>
    </cofactor>
</comment>
<comment type="similarity">
    <text evidence="2 10">Belongs to the anamorsin family.</text>
</comment>
<comment type="caution">
    <text evidence="10">Lacks conserved residue(s) required for the propagation of feature annotation.</text>
</comment>
<comment type="cofactor">
    <cofactor evidence="1 10">
        <name>[4Fe-4S] cluster</name>
        <dbReference type="ChEBI" id="CHEBI:49883"/>
    </cofactor>
</comment>
<dbReference type="GO" id="GO:0016226">
    <property type="term" value="P:iron-sulfur cluster assembly"/>
    <property type="evidence" value="ECO:0007669"/>
    <property type="project" value="UniProtKB-UniRule"/>
</dbReference>
<keyword evidence="3 10" id="KW-0004">4Fe-4S</keyword>
<dbReference type="InterPro" id="IPR007785">
    <property type="entry name" value="Anamorsin"/>
</dbReference>
<dbReference type="Pfam" id="PF05093">
    <property type="entry name" value="CIAPIN1"/>
    <property type="match status" value="1"/>
</dbReference>
<feature type="binding site" evidence="10">
    <location>
        <position position="194"/>
    </location>
    <ligand>
        <name>[2Fe-2S] cluster</name>
        <dbReference type="ChEBI" id="CHEBI:190135"/>
    </ligand>
</feature>
<dbReference type="GO" id="GO:0009055">
    <property type="term" value="F:electron transfer activity"/>
    <property type="evidence" value="ECO:0007669"/>
    <property type="project" value="UniProtKB-UniRule"/>
</dbReference>
<feature type="binding site" evidence="10">
    <location>
        <position position="234"/>
    </location>
    <ligand>
        <name>[4Fe-4S] cluster</name>
        <dbReference type="ChEBI" id="CHEBI:49883"/>
    </ligand>
</feature>
<dbReference type="EMBL" id="CP093351">
    <property type="protein sequence ID" value="WOH15774.1"/>
    <property type="molecule type" value="Genomic_DNA"/>
</dbReference>
<dbReference type="KEGG" id="dcr:108203145"/>